<dbReference type="SUPFAM" id="SSF118352">
    <property type="entry name" value="HSP33 redox switch-like"/>
    <property type="match status" value="1"/>
</dbReference>
<evidence type="ECO:0000256" key="1">
    <source>
        <dbReference type="ARBA" id="ARBA00022490"/>
    </source>
</evidence>
<dbReference type="Gene3D" id="3.90.1280.10">
    <property type="entry name" value="HSP33 redox switch-like"/>
    <property type="match status" value="1"/>
</dbReference>
<dbReference type="PANTHER" id="PTHR30111:SF1">
    <property type="entry name" value="33 KDA CHAPERONIN"/>
    <property type="match status" value="1"/>
</dbReference>
<name>A0A343JAR3_9CLOT</name>
<dbReference type="OrthoDB" id="9776534at2"/>
<accession>A0A343JAR3</accession>
<dbReference type="NCBIfam" id="NF001033">
    <property type="entry name" value="PRK00114.1"/>
    <property type="match status" value="1"/>
</dbReference>
<feature type="disulfide bond" description="Redox-active" evidence="6">
    <location>
        <begin position="270"/>
        <end position="273"/>
    </location>
</feature>
<dbReference type="RefSeq" id="WP_119864758.1">
    <property type="nucleotide sequence ID" value="NZ_CP016786.1"/>
</dbReference>
<comment type="function">
    <text evidence="6">Redox regulated molecular chaperone. Protects both thermally unfolding and oxidatively damaged proteins from irreversible aggregation. Plays an important role in the bacterial defense system toward oxidative stress.</text>
</comment>
<dbReference type="GO" id="GO:0051082">
    <property type="term" value="F:unfolded protein binding"/>
    <property type="evidence" value="ECO:0007669"/>
    <property type="project" value="UniProtKB-UniRule"/>
</dbReference>
<evidence type="ECO:0000256" key="5">
    <source>
        <dbReference type="ARBA" id="ARBA00023284"/>
    </source>
</evidence>
<protein>
    <recommendedName>
        <fullName evidence="6">33 kDa chaperonin</fullName>
    </recommendedName>
    <alternativeName>
        <fullName evidence="6">Heat shock protein 33 homolog</fullName>
        <shortName evidence="6">HSP33</shortName>
    </alternativeName>
</protein>
<comment type="subcellular location">
    <subcellularLocation>
        <location evidence="6">Cytoplasm</location>
    </subcellularLocation>
</comment>
<evidence type="ECO:0000313" key="7">
    <source>
        <dbReference type="EMBL" id="ASW42621.1"/>
    </source>
</evidence>
<feature type="disulfide bond" description="Redox-active" evidence="6">
    <location>
        <begin position="237"/>
        <end position="239"/>
    </location>
</feature>
<evidence type="ECO:0000313" key="8">
    <source>
        <dbReference type="Proteomes" id="UP000264883"/>
    </source>
</evidence>
<dbReference type="GO" id="GO:0005737">
    <property type="term" value="C:cytoplasm"/>
    <property type="evidence" value="ECO:0007669"/>
    <property type="project" value="UniProtKB-SubCell"/>
</dbReference>
<comment type="PTM">
    <text evidence="6">Under oxidizing conditions two disulfide bonds are formed involving the reactive cysteines. Under reducing conditions zinc is bound to the reactive cysteines and the protein is inactive.</text>
</comment>
<dbReference type="KEGG" id="cia:BEN51_03745"/>
<dbReference type="GO" id="GO:0042026">
    <property type="term" value="P:protein refolding"/>
    <property type="evidence" value="ECO:0007669"/>
    <property type="project" value="TreeGrafter"/>
</dbReference>
<keyword evidence="4 6" id="KW-0143">Chaperone</keyword>
<dbReference type="Gene3D" id="3.55.30.10">
    <property type="entry name" value="Hsp33 domain"/>
    <property type="match status" value="1"/>
</dbReference>
<keyword evidence="3 6" id="KW-1015">Disulfide bond</keyword>
<dbReference type="InterPro" id="IPR000397">
    <property type="entry name" value="Heat_shock_Hsp33"/>
</dbReference>
<gene>
    <name evidence="6" type="primary">hslO</name>
    <name evidence="7" type="ORF">BEN51_03745</name>
</gene>
<dbReference type="HAMAP" id="MF_00117">
    <property type="entry name" value="HslO"/>
    <property type="match status" value="1"/>
</dbReference>
<dbReference type="PIRSF" id="PIRSF005261">
    <property type="entry name" value="Heat_shock_Hsp33"/>
    <property type="match status" value="1"/>
</dbReference>
<organism evidence="7 8">
    <name type="scientific">Clostridium isatidis</name>
    <dbReference type="NCBI Taxonomy" id="182773"/>
    <lineage>
        <taxon>Bacteria</taxon>
        <taxon>Bacillati</taxon>
        <taxon>Bacillota</taxon>
        <taxon>Clostridia</taxon>
        <taxon>Eubacteriales</taxon>
        <taxon>Clostridiaceae</taxon>
        <taxon>Clostridium</taxon>
    </lineage>
</organism>
<dbReference type="GO" id="GO:0044183">
    <property type="term" value="F:protein folding chaperone"/>
    <property type="evidence" value="ECO:0007669"/>
    <property type="project" value="TreeGrafter"/>
</dbReference>
<keyword evidence="5 6" id="KW-0676">Redox-active center</keyword>
<dbReference type="InterPro" id="IPR016153">
    <property type="entry name" value="Heat_shock_Hsp33_N"/>
</dbReference>
<evidence type="ECO:0000256" key="4">
    <source>
        <dbReference type="ARBA" id="ARBA00023186"/>
    </source>
</evidence>
<dbReference type="AlphaFoldDB" id="A0A343JAR3"/>
<dbReference type="PANTHER" id="PTHR30111">
    <property type="entry name" value="33 KDA CHAPERONIN"/>
    <property type="match status" value="1"/>
</dbReference>
<reference evidence="7 8" key="1">
    <citation type="submission" date="2016-08" db="EMBL/GenBank/DDBJ databases">
        <title>Complete Genome Sequence Of The Indigo Reducing Clostridium isatidis DSM15098.</title>
        <authorList>
            <person name="Little G.T."/>
            <person name="Minton N.P."/>
        </authorList>
    </citation>
    <scope>NUCLEOTIDE SEQUENCE [LARGE SCALE GENOMIC DNA]</scope>
    <source>
        <strain evidence="7 8">DSM 15098</strain>
    </source>
</reference>
<evidence type="ECO:0000256" key="2">
    <source>
        <dbReference type="ARBA" id="ARBA00022833"/>
    </source>
</evidence>
<evidence type="ECO:0000256" key="6">
    <source>
        <dbReference type="HAMAP-Rule" id="MF_00117"/>
    </source>
</evidence>
<dbReference type="SUPFAM" id="SSF64397">
    <property type="entry name" value="Hsp33 domain"/>
    <property type="match status" value="1"/>
</dbReference>
<dbReference type="EMBL" id="CP016786">
    <property type="protein sequence ID" value="ASW42621.1"/>
    <property type="molecule type" value="Genomic_DNA"/>
</dbReference>
<keyword evidence="8" id="KW-1185">Reference proteome</keyword>
<keyword evidence="1 6" id="KW-0963">Cytoplasm</keyword>
<keyword evidence="2 6" id="KW-0862">Zinc</keyword>
<sequence length="292" mass="31977">MDKIIKATAKDGMVRIIAGQTRELVNEGITLHNCSPVAAAALGRMLTAGALMGSTLKGKNEVLTLKIDGNGEAKGITVTAHEGGKVKGLVGNPYSDRPLNSIGKLDVGGFIGKDGDFIVIKDLGLREPYIGRVPIYTGEIAEDLAYYFTVSEQTPSAVALGVLVDKDLSIKTSGGFIIQMMPDADELLSDLITYRLQEIPSITEMLLQYGDITKVIEFIFEGMDLKILEEITPEYKCNCSRERVEKALISIGKKELSEIYEEGKEEEIKCDFCNAIYRFNKEDIGELLKQAK</sequence>
<evidence type="ECO:0000256" key="3">
    <source>
        <dbReference type="ARBA" id="ARBA00023157"/>
    </source>
</evidence>
<dbReference type="Proteomes" id="UP000264883">
    <property type="component" value="Chromosome"/>
</dbReference>
<dbReference type="CDD" id="cd00498">
    <property type="entry name" value="Hsp33"/>
    <property type="match status" value="1"/>
</dbReference>
<dbReference type="Pfam" id="PF01430">
    <property type="entry name" value="HSP33"/>
    <property type="match status" value="1"/>
</dbReference>
<dbReference type="InterPro" id="IPR016154">
    <property type="entry name" value="Heat_shock_Hsp33_C"/>
</dbReference>
<comment type="similarity">
    <text evidence="6">Belongs to the HSP33 family.</text>
</comment>
<proteinExistence type="inferred from homology"/>